<dbReference type="UniPathway" id="UPA00079"/>
<keyword evidence="5 6" id="KW-0411">Iron-sulfur</keyword>
<dbReference type="PROSITE" id="PS51918">
    <property type="entry name" value="RADICAL_SAM"/>
    <property type="match status" value="1"/>
</dbReference>
<evidence type="ECO:0000256" key="3">
    <source>
        <dbReference type="ARBA" id="ARBA00022723"/>
    </source>
</evidence>
<dbReference type="Pfam" id="PF19288">
    <property type="entry name" value="CofH_C"/>
    <property type="match status" value="1"/>
</dbReference>
<feature type="binding site" evidence="6 7">
    <location>
        <position position="57"/>
    </location>
    <ligand>
        <name>[4Fe-4S] cluster</name>
        <dbReference type="ChEBI" id="CHEBI:49883"/>
        <note>4Fe-4S-S-AdoMet</note>
    </ligand>
</feature>
<name>Q020Q8_SOLUE</name>
<feature type="domain" description="Radical SAM core" evidence="9">
    <location>
        <begin position="36"/>
        <end position="270"/>
    </location>
</feature>
<dbReference type="AlphaFoldDB" id="Q020Q8"/>
<dbReference type="EMBL" id="CP000473">
    <property type="protein sequence ID" value="ABJ84586.1"/>
    <property type="molecule type" value="Genomic_DNA"/>
</dbReference>
<protein>
    <recommendedName>
        <fullName evidence="6">Cyclic dehypoxanthine futalosine synthase</fullName>
        <shortName evidence="6">Cyclic DHFL synthase</shortName>
        <ecNumber evidence="6">1.21.98.1</ecNumber>
    </recommendedName>
    <alternativeName>
        <fullName evidence="6">Dehypoxanthine futalosine cyclase</fullName>
        <shortName evidence="6">DHFL cyclase</shortName>
    </alternativeName>
    <alternativeName>
        <fullName evidence="6">Menaquinone biosynthetic enzyme MqnC</fullName>
    </alternativeName>
</protein>
<evidence type="ECO:0000256" key="8">
    <source>
        <dbReference type="PIRSR" id="PIRSR004762-2"/>
    </source>
</evidence>
<dbReference type="GO" id="GO:0016765">
    <property type="term" value="F:transferase activity, transferring alkyl or aryl (other than methyl) groups"/>
    <property type="evidence" value="ECO:0007669"/>
    <property type="project" value="InterPro"/>
</dbReference>
<evidence type="ECO:0000259" key="9">
    <source>
        <dbReference type="PROSITE" id="PS51918"/>
    </source>
</evidence>
<comment type="catalytic activity">
    <reaction evidence="6">
        <text>dehypoxanthine futalosine + S-adenosyl-L-methionine = cyclic dehypoxanthinylfutalosinate + 5'-deoxyadenosine + L-methionine + H(+)</text>
        <dbReference type="Rhea" id="RHEA:33083"/>
        <dbReference type="ChEBI" id="CHEBI:15378"/>
        <dbReference type="ChEBI" id="CHEBI:17319"/>
        <dbReference type="ChEBI" id="CHEBI:57844"/>
        <dbReference type="ChEBI" id="CHEBI:58864"/>
        <dbReference type="ChEBI" id="CHEBI:59789"/>
        <dbReference type="ChEBI" id="CHEBI:64270"/>
        <dbReference type="EC" id="1.21.98.1"/>
    </reaction>
</comment>
<dbReference type="InterPro" id="IPR020050">
    <property type="entry name" value="FO_synthase_su2"/>
</dbReference>
<dbReference type="Gene3D" id="3.20.20.70">
    <property type="entry name" value="Aldolase class I"/>
    <property type="match status" value="1"/>
</dbReference>
<evidence type="ECO:0000256" key="6">
    <source>
        <dbReference type="HAMAP-Rule" id="MF_00992"/>
    </source>
</evidence>
<feature type="binding site" evidence="8">
    <location>
        <position position="275"/>
    </location>
    <ligand>
        <name>(3R)-3-methyl-D-ornithine</name>
        <dbReference type="ChEBI" id="CHEBI:64642"/>
    </ligand>
</feature>
<dbReference type="InterPro" id="IPR045567">
    <property type="entry name" value="CofH/MnqC-like_C"/>
</dbReference>
<dbReference type="STRING" id="234267.Acid_3614"/>
<organism evidence="10">
    <name type="scientific">Solibacter usitatus (strain Ellin6076)</name>
    <dbReference type="NCBI Taxonomy" id="234267"/>
    <lineage>
        <taxon>Bacteria</taxon>
        <taxon>Pseudomonadati</taxon>
        <taxon>Acidobacteriota</taxon>
        <taxon>Terriglobia</taxon>
        <taxon>Bryobacterales</taxon>
        <taxon>Solibacteraceae</taxon>
        <taxon>Candidatus Solibacter</taxon>
    </lineage>
</organism>
<gene>
    <name evidence="6" type="primary">mqnC</name>
    <name evidence="10" type="ordered locus">Acid_3614</name>
</gene>
<sequence>MITREEALDLFRSDDLIGIGMEADRIRRRWHPENVVSYIIDRNINYTNFCTEYCSFCAFYRPPGHAEGYILPNEVIYEKIQETLDLGGTGVLMQGGLHPDLKIEWYEDLFRGIKARFPIHLHCLSAPEVTNIAEVSGISLRDTIARLRDAGLDSIPGGGAEILDDAVRHRISRLKCGTQDWMDVHRTAHQLGMRTTATMMFGCGETLEQRMNHLELVRGLQEETGGFTAFIPWTFQRENTSLGRFVKEEATAVEYLQTLAISRIYLDNFENVQSSWVTQGLKTCQLGLRFGGNDVGSIMIEENVVSAAGAHHRASEEELRRIIRDAGFVPKQRDTLYRTYFLN</sequence>
<dbReference type="HOGENOM" id="CLU_040406_1_0_0"/>
<accession>Q020Q8</accession>
<dbReference type="SFLD" id="SFLDG01064">
    <property type="entry name" value="F420__menaquinone_cofactor_bio"/>
    <property type="match status" value="1"/>
</dbReference>
<dbReference type="InterPro" id="IPR058240">
    <property type="entry name" value="rSAM_sf"/>
</dbReference>
<keyword evidence="1 6" id="KW-0004">4Fe-4S</keyword>
<dbReference type="PANTHER" id="PTHR43076:SF1">
    <property type="entry name" value="LIPOYL SYNTHASE 2"/>
    <property type="match status" value="1"/>
</dbReference>
<dbReference type="PIRSF" id="PIRSF004762">
    <property type="entry name" value="CHP00423"/>
    <property type="match status" value="1"/>
</dbReference>
<comment type="cofactor">
    <cofactor evidence="6 7">
        <name>[4Fe-4S] cluster</name>
        <dbReference type="ChEBI" id="CHEBI:49883"/>
    </cofactor>
    <text evidence="6 7">Binds 1 [4Fe-4S] cluster. The cluster is coordinated with 3 cysteines and an exchangeable S-adenosyl-L-methionine.</text>
</comment>
<dbReference type="SFLD" id="SFLDF00342">
    <property type="entry name" value="cyclic_dehypoxanthine_futalosi"/>
    <property type="match status" value="1"/>
</dbReference>
<evidence type="ECO:0000256" key="7">
    <source>
        <dbReference type="PIRSR" id="PIRSR004762-1"/>
    </source>
</evidence>
<dbReference type="GO" id="GO:0044689">
    <property type="term" value="F:7,8-didemethyl-8-hydroxy-5-deazariboflavin synthase activity"/>
    <property type="evidence" value="ECO:0007669"/>
    <property type="project" value="TreeGrafter"/>
</dbReference>
<dbReference type="SMART" id="SM00729">
    <property type="entry name" value="Elp3"/>
    <property type="match status" value="1"/>
</dbReference>
<dbReference type="NCBIfam" id="TIGR00423">
    <property type="entry name" value="CofH family radical SAM protein"/>
    <property type="match status" value="1"/>
</dbReference>
<dbReference type="SFLD" id="SFLDG01389">
    <property type="entry name" value="menaquinone_synthsis_involved"/>
    <property type="match status" value="1"/>
</dbReference>
<feature type="binding site" evidence="6 7">
    <location>
        <position position="54"/>
    </location>
    <ligand>
        <name>[4Fe-4S] cluster</name>
        <dbReference type="ChEBI" id="CHEBI:49883"/>
        <note>4Fe-4S-S-AdoMet</note>
    </ligand>
</feature>
<dbReference type="HAMAP" id="MF_00992">
    <property type="entry name" value="MqnC"/>
    <property type="match status" value="1"/>
</dbReference>
<dbReference type="InterPro" id="IPR006638">
    <property type="entry name" value="Elp3/MiaA/NifB-like_rSAM"/>
</dbReference>
<dbReference type="InterPro" id="IPR007197">
    <property type="entry name" value="rSAM"/>
</dbReference>
<keyword evidence="3 6" id="KW-0479">Metal-binding</keyword>
<evidence type="ECO:0000313" key="10">
    <source>
        <dbReference type="EMBL" id="ABJ84586.1"/>
    </source>
</evidence>
<evidence type="ECO:0000256" key="2">
    <source>
        <dbReference type="ARBA" id="ARBA00022691"/>
    </source>
</evidence>
<dbReference type="EC" id="1.21.98.1" evidence="6"/>
<dbReference type="InterPro" id="IPR013785">
    <property type="entry name" value="Aldolase_TIM"/>
</dbReference>
<evidence type="ECO:0000256" key="4">
    <source>
        <dbReference type="ARBA" id="ARBA00023004"/>
    </source>
</evidence>
<dbReference type="InterPro" id="IPR034405">
    <property type="entry name" value="F420"/>
</dbReference>
<keyword evidence="6" id="KW-0560">Oxidoreductase</keyword>
<dbReference type="GO" id="GO:0005506">
    <property type="term" value="F:iron ion binding"/>
    <property type="evidence" value="ECO:0007669"/>
    <property type="project" value="UniProtKB-UniRule"/>
</dbReference>
<feature type="binding site" evidence="8">
    <location>
        <position position="56"/>
    </location>
    <ligand>
        <name>S-adenosyl-L-methionine</name>
        <dbReference type="ChEBI" id="CHEBI:59789"/>
    </ligand>
</feature>
<dbReference type="Pfam" id="PF04055">
    <property type="entry name" value="Radical_SAM"/>
    <property type="match status" value="1"/>
</dbReference>
<dbReference type="InParanoid" id="Q020Q8"/>
<keyword evidence="2 6" id="KW-0949">S-adenosyl-L-methionine</keyword>
<feature type="binding site" evidence="8">
    <location>
        <position position="297"/>
    </location>
    <ligand>
        <name>(3R)-3-methyl-D-ornithine</name>
        <dbReference type="ChEBI" id="CHEBI:64642"/>
    </ligand>
</feature>
<evidence type="ECO:0000256" key="5">
    <source>
        <dbReference type="ARBA" id="ARBA00023014"/>
    </source>
</evidence>
<feature type="binding site" evidence="8">
    <location>
        <position position="125"/>
    </location>
    <ligand>
        <name>(3R)-3-methyl-D-ornithine</name>
        <dbReference type="ChEBI" id="CHEBI:64642"/>
    </ligand>
</feature>
<reference evidence="10" key="1">
    <citation type="submission" date="2006-10" db="EMBL/GenBank/DDBJ databases">
        <title>Complete sequence of Solibacter usitatus Ellin6076.</title>
        <authorList>
            <consortium name="US DOE Joint Genome Institute"/>
            <person name="Copeland A."/>
            <person name="Lucas S."/>
            <person name="Lapidus A."/>
            <person name="Barry K."/>
            <person name="Detter J.C."/>
            <person name="Glavina del Rio T."/>
            <person name="Hammon N."/>
            <person name="Israni S."/>
            <person name="Dalin E."/>
            <person name="Tice H."/>
            <person name="Pitluck S."/>
            <person name="Thompson L.S."/>
            <person name="Brettin T."/>
            <person name="Bruce D."/>
            <person name="Han C."/>
            <person name="Tapia R."/>
            <person name="Gilna P."/>
            <person name="Schmutz J."/>
            <person name="Larimer F."/>
            <person name="Land M."/>
            <person name="Hauser L."/>
            <person name="Kyrpides N."/>
            <person name="Mikhailova N."/>
            <person name="Janssen P.H."/>
            <person name="Kuske C.R."/>
            <person name="Richardson P."/>
        </authorList>
    </citation>
    <scope>NUCLEOTIDE SEQUENCE</scope>
    <source>
        <strain evidence="10">Ellin6076</strain>
    </source>
</reference>
<dbReference type="InterPro" id="IPR022431">
    <property type="entry name" value="Cyclic_DHFL_synthase_mqnC"/>
</dbReference>
<dbReference type="NCBIfam" id="TIGR03699">
    <property type="entry name" value="menaquin_MqnC"/>
    <property type="match status" value="1"/>
</dbReference>
<comment type="function">
    <text evidence="6">Radical SAM enzyme that catalyzes the cyclization of dehypoxanthine futalosine (DHFL) into cyclic dehypoxanthine futalosine (CDHFL), a step in the biosynthesis of menaquinone (MK, vitamin K2).</text>
</comment>
<dbReference type="SFLD" id="SFLDS00029">
    <property type="entry name" value="Radical_SAM"/>
    <property type="match status" value="1"/>
</dbReference>
<feature type="binding site" evidence="6 7">
    <location>
        <position position="50"/>
    </location>
    <ligand>
        <name>[4Fe-4S] cluster</name>
        <dbReference type="ChEBI" id="CHEBI:49883"/>
        <note>4Fe-4S-S-AdoMet</note>
    </ligand>
</feature>
<proteinExistence type="inferred from homology"/>
<dbReference type="KEGG" id="sus:Acid_3614"/>
<dbReference type="GO" id="GO:0009234">
    <property type="term" value="P:menaquinone biosynthetic process"/>
    <property type="evidence" value="ECO:0007669"/>
    <property type="project" value="UniProtKB-UniRule"/>
</dbReference>
<dbReference type="GO" id="GO:0051539">
    <property type="term" value="F:4 iron, 4 sulfur cluster binding"/>
    <property type="evidence" value="ECO:0007669"/>
    <property type="project" value="UniProtKB-KW"/>
</dbReference>
<dbReference type="SFLD" id="SFLDF00343">
    <property type="entry name" value="aminofutalosine_synthase_(mqnE"/>
    <property type="match status" value="1"/>
</dbReference>
<evidence type="ECO:0000256" key="1">
    <source>
        <dbReference type="ARBA" id="ARBA00022485"/>
    </source>
</evidence>
<comment type="similarity">
    <text evidence="6">Belongs to the radical SAM superfamily. MqnC family.</text>
</comment>
<keyword evidence="6" id="KW-0474">Menaquinone biosynthesis</keyword>
<dbReference type="GO" id="GO:0046992">
    <property type="term" value="F:oxidoreductase activity, acting on X-H and Y-H to form an X-Y bond"/>
    <property type="evidence" value="ECO:0007669"/>
    <property type="project" value="UniProtKB-UniRule"/>
</dbReference>
<dbReference type="SUPFAM" id="SSF102114">
    <property type="entry name" value="Radical SAM enzymes"/>
    <property type="match status" value="1"/>
</dbReference>
<comment type="pathway">
    <text evidence="6">Quinol/quinone metabolism; menaquinone biosynthesis.</text>
</comment>
<feature type="binding site" evidence="8">
    <location>
        <position position="161"/>
    </location>
    <ligand>
        <name>S-adenosyl-L-methionine</name>
        <dbReference type="ChEBI" id="CHEBI:59789"/>
    </ligand>
</feature>
<keyword evidence="4 6" id="KW-0408">Iron</keyword>
<dbReference type="PANTHER" id="PTHR43076">
    <property type="entry name" value="FO SYNTHASE (COFH)"/>
    <property type="match status" value="1"/>
</dbReference>
<dbReference type="eggNOG" id="COG1060">
    <property type="taxonomic scope" value="Bacteria"/>
</dbReference>
<dbReference type="OrthoDB" id="9802027at2"/>